<sequence>MTIINVVAILDDLYPEYIRTPKPCIWFPRSWCIKSKLPINAVISLVSESKYAKCFATIKLYSKHSELFRDRKEFPDNLEFSLPTVETGNSNILDPENNGKTQVIISRLLAINLNICEISENLSDLKFPIQLRFEERIKNVPIATRVILYPFSSNHNLLKPKYSFNDLEESLFRRIHLGSIVSPNDWICHHGCNGIQYFKIIQPCLNDVSLSQNNPSLNISKKEFVARISESTIIEFIRHQGGDYDLLNISLPNLKFQEKSQWIDKVIKKIGGLDEIILEIIEQVHLFVVTAMSNRYRKSVKRSKGILLTGKPGSGKTALALCLSESSGLPFTVINCSDTFKTGEGEGENELCSIFESMTRYRVSIIVMDEIDMIADKLASVRPGVESKIYSMLLKLIDSINEYIWQDPFKGQIFIIGLTNRLHAVNSNLYRPGRLDKIYELNIKKYEQRLQILKIMTKKIPSVVEEKDFILERVSRSTHGFVAADLQCLCTHVAMELLHENKGPSRAFFTLNHFEKALKVVKPSNLNEFQTKTPDIKFSDIFGIDDIIDDLKMTIIEPFNNPQEFLQFGISPPKGILICGPPGVGKTMLCCAIAAETGINFMLVESSQIRSKLVGESENKIANMFAQAKANSPCVLFIDQIDVLAPVRASNMTSENTGERIVTSLLTEMDGFFTSKHSQGPEVEVLVIAATNRPEILDPALLRPGRLDQHIYIPPPTLEQRREILIGKFHKIPVSLTEEQINILINHTDGFSGADLDNLCREAALISIRENINNETV</sequence>
<reference evidence="4" key="1">
    <citation type="submission" date="2021-06" db="EMBL/GenBank/DDBJ databases">
        <authorList>
            <person name="Kallberg Y."/>
            <person name="Tangrot J."/>
            <person name="Rosling A."/>
        </authorList>
    </citation>
    <scope>NUCLEOTIDE SEQUENCE</scope>
    <source>
        <strain evidence="4">UK204</strain>
    </source>
</reference>
<dbReference type="FunFam" id="3.40.50.300:FF:001921">
    <property type="entry name" value="AAA ATPase domain-containing protein"/>
    <property type="match status" value="1"/>
</dbReference>
<dbReference type="Gene3D" id="1.10.8.60">
    <property type="match status" value="2"/>
</dbReference>
<evidence type="ECO:0000256" key="1">
    <source>
        <dbReference type="ARBA" id="ARBA00022741"/>
    </source>
</evidence>
<dbReference type="AlphaFoldDB" id="A0A9N9H5B9"/>
<dbReference type="PANTHER" id="PTHR23077:SF27">
    <property type="entry name" value="ATPASE FAMILY GENE 2 PROTEIN HOMOLOG A"/>
    <property type="match status" value="1"/>
</dbReference>
<dbReference type="InterPro" id="IPR003959">
    <property type="entry name" value="ATPase_AAA_core"/>
</dbReference>
<evidence type="ECO:0000259" key="3">
    <source>
        <dbReference type="SMART" id="SM00382"/>
    </source>
</evidence>
<dbReference type="SUPFAM" id="SSF52540">
    <property type="entry name" value="P-loop containing nucleoside triphosphate hydrolases"/>
    <property type="match status" value="2"/>
</dbReference>
<name>A0A9N9H5B9_9GLOM</name>
<dbReference type="GO" id="GO:0005737">
    <property type="term" value="C:cytoplasm"/>
    <property type="evidence" value="ECO:0007669"/>
    <property type="project" value="TreeGrafter"/>
</dbReference>
<dbReference type="GO" id="GO:0016887">
    <property type="term" value="F:ATP hydrolysis activity"/>
    <property type="evidence" value="ECO:0007669"/>
    <property type="project" value="InterPro"/>
</dbReference>
<dbReference type="InterPro" id="IPR027417">
    <property type="entry name" value="P-loop_NTPase"/>
</dbReference>
<evidence type="ECO:0000256" key="2">
    <source>
        <dbReference type="ARBA" id="ARBA00022840"/>
    </source>
</evidence>
<dbReference type="SMART" id="SM00382">
    <property type="entry name" value="AAA"/>
    <property type="match status" value="2"/>
</dbReference>
<dbReference type="Pfam" id="PF00004">
    <property type="entry name" value="AAA"/>
    <property type="match status" value="2"/>
</dbReference>
<dbReference type="EMBL" id="CAJVPQ010004759">
    <property type="protein sequence ID" value="CAG8657822.1"/>
    <property type="molecule type" value="Genomic_DNA"/>
</dbReference>
<dbReference type="InterPro" id="IPR050168">
    <property type="entry name" value="AAA_ATPase_domain"/>
</dbReference>
<keyword evidence="5" id="KW-1185">Reference proteome</keyword>
<dbReference type="InterPro" id="IPR003593">
    <property type="entry name" value="AAA+_ATPase"/>
</dbReference>
<gene>
    <name evidence="4" type="ORF">FCALED_LOCUS11396</name>
</gene>
<dbReference type="Pfam" id="PF17862">
    <property type="entry name" value="AAA_lid_3"/>
    <property type="match status" value="1"/>
</dbReference>
<dbReference type="OrthoDB" id="27435at2759"/>
<proteinExistence type="predicted"/>
<feature type="domain" description="AAA+ ATPase" evidence="3">
    <location>
        <begin position="572"/>
        <end position="717"/>
    </location>
</feature>
<dbReference type="InterPro" id="IPR041569">
    <property type="entry name" value="AAA_lid_3"/>
</dbReference>
<feature type="domain" description="AAA+ ATPase" evidence="3">
    <location>
        <begin position="302"/>
        <end position="445"/>
    </location>
</feature>
<dbReference type="PANTHER" id="PTHR23077">
    <property type="entry name" value="AAA-FAMILY ATPASE"/>
    <property type="match status" value="1"/>
</dbReference>
<dbReference type="InterPro" id="IPR003960">
    <property type="entry name" value="ATPase_AAA_CS"/>
</dbReference>
<evidence type="ECO:0000313" key="4">
    <source>
        <dbReference type="EMBL" id="CAG8657822.1"/>
    </source>
</evidence>
<keyword evidence="1" id="KW-0547">Nucleotide-binding</keyword>
<dbReference type="GO" id="GO:0005524">
    <property type="term" value="F:ATP binding"/>
    <property type="evidence" value="ECO:0007669"/>
    <property type="project" value="UniProtKB-KW"/>
</dbReference>
<organism evidence="4 5">
    <name type="scientific">Funneliformis caledonium</name>
    <dbReference type="NCBI Taxonomy" id="1117310"/>
    <lineage>
        <taxon>Eukaryota</taxon>
        <taxon>Fungi</taxon>
        <taxon>Fungi incertae sedis</taxon>
        <taxon>Mucoromycota</taxon>
        <taxon>Glomeromycotina</taxon>
        <taxon>Glomeromycetes</taxon>
        <taxon>Glomerales</taxon>
        <taxon>Glomeraceae</taxon>
        <taxon>Funneliformis</taxon>
    </lineage>
</organism>
<keyword evidence="2" id="KW-0067">ATP-binding</keyword>
<evidence type="ECO:0000313" key="5">
    <source>
        <dbReference type="Proteomes" id="UP000789570"/>
    </source>
</evidence>
<comment type="caution">
    <text evidence="4">The sequence shown here is derived from an EMBL/GenBank/DDBJ whole genome shotgun (WGS) entry which is preliminary data.</text>
</comment>
<dbReference type="PROSITE" id="PS00674">
    <property type="entry name" value="AAA"/>
    <property type="match status" value="1"/>
</dbReference>
<accession>A0A9N9H5B9</accession>
<dbReference type="Proteomes" id="UP000789570">
    <property type="component" value="Unassembled WGS sequence"/>
</dbReference>
<protein>
    <submittedName>
        <fullName evidence="4">3271_t:CDS:1</fullName>
    </submittedName>
</protein>
<dbReference type="Gene3D" id="3.40.50.300">
    <property type="entry name" value="P-loop containing nucleotide triphosphate hydrolases"/>
    <property type="match status" value="2"/>
</dbReference>